<evidence type="ECO:0000256" key="3">
    <source>
        <dbReference type="ARBA" id="ARBA00022833"/>
    </source>
</evidence>
<keyword evidence="2" id="KW-0863">Zinc-finger</keyword>
<gene>
    <name evidence="6" type="ORF">ATC1_131120</name>
</gene>
<keyword evidence="4" id="KW-1133">Transmembrane helix</keyword>
<evidence type="ECO:0000256" key="2">
    <source>
        <dbReference type="ARBA" id="ARBA00022771"/>
    </source>
</evidence>
<organism evidence="6">
    <name type="scientific">Flexilinea flocculi</name>
    <dbReference type="NCBI Taxonomy" id="1678840"/>
    <lineage>
        <taxon>Bacteria</taxon>
        <taxon>Bacillati</taxon>
        <taxon>Chloroflexota</taxon>
        <taxon>Anaerolineae</taxon>
        <taxon>Anaerolineales</taxon>
        <taxon>Anaerolineaceae</taxon>
        <taxon>Flexilinea</taxon>
    </lineage>
</organism>
<dbReference type="Pfam" id="PF12773">
    <property type="entry name" value="DZR"/>
    <property type="match status" value="1"/>
</dbReference>
<keyword evidence="7" id="KW-1185">Reference proteome</keyword>
<dbReference type="InterPro" id="IPR001876">
    <property type="entry name" value="Znf_RanBP2"/>
</dbReference>
<dbReference type="PROSITE" id="PS50199">
    <property type="entry name" value="ZF_RANBP2_2"/>
    <property type="match status" value="1"/>
</dbReference>
<dbReference type="RefSeq" id="WP_062281760.1">
    <property type="nucleotide sequence ID" value="NZ_DF968181.1"/>
</dbReference>
<keyword evidence="1" id="KW-0479">Metal-binding</keyword>
<evidence type="ECO:0000313" key="6">
    <source>
        <dbReference type="EMBL" id="GAP41138.1"/>
    </source>
</evidence>
<evidence type="ECO:0000313" key="7">
    <source>
        <dbReference type="Proteomes" id="UP000053370"/>
    </source>
</evidence>
<keyword evidence="3" id="KW-0862">Zinc</keyword>
<evidence type="ECO:0000256" key="4">
    <source>
        <dbReference type="SAM" id="Phobius"/>
    </source>
</evidence>
<dbReference type="EMBL" id="DF968181">
    <property type="protein sequence ID" value="GAP41138.1"/>
    <property type="molecule type" value="Genomic_DNA"/>
</dbReference>
<proteinExistence type="predicted"/>
<dbReference type="Proteomes" id="UP000053370">
    <property type="component" value="Unassembled WGS sequence"/>
</dbReference>
<dbReference type="STRING" id="1678840.ATC1_131120"/>
<keyword evidence="4" id="KW-0812">Transmembrane</keyword>
<dbReference type="AlphaFoldDB" id="A0A0S7BT51"/>
<protein>
    <submittedName>
        <fullName evidence="6">Double zinc ribbon</fullName>
    </submittedName>
</protein>
<feature type="transmembrane region" description="Helical" evidence="4">
    <location>
        <begin position="158"/>
        <end position="183"/>
    </location>
</feature>
<dbReference type="InterPro" id="IPR025874">
    <property type="entry name" value="DZR"/>
</dbReference>
<feature type="domain" description="RanBP2-type" evidence="5">
    <location>
        <begin position="5"/>
        <end position="38"/>
    </location>
</feature>
<dbReference type="OrthoDB" id="154705at2"/>
<dbReference type="GO" id="GO:0008270">
    <property type="term" value="F:zinc ion binding"/>
    <property type="evidence" value="ECO:0007669"/>
    <property type="project" value="UniProtKB-KW"/>
</dbReference>
<dbReference type="PROSITE" id="PS01358">
    <property type="entry name" value="ZF_RANBP2_1"/>
    <property type="match status" value="1"/>
</dbReference>
<reference evidence="6" key="1">
    <citation type="journal article" date="2015" name="Genome Announc.">
        <title>Draft Genome Sequence of Anaerolineae Strain TC1, a Novel Isolate from a Methanogenic Wastewater Treatment System.</title>
        <authorList>
            <person name="Matsuura N."/>
            <person name="Tourlousse D.M."/>
            <person name="Sun L."/>
            <person name="Toyonaga M."/>
            <person name="Kuroda K."/>
            <person name="Ohashi A."/>
            <person name="Cruz R."/>
            <person name="Yamaguchi T."/>
            <person name="Sekiguchi Y."/>
        </authorList>
    </citation>
    <scope>NUCLEOTIDE SEQUENCE [LARGE SCALE GENOMIC DNA]</scope>
    <source>
        <strain evidence="6">TC1</strain>
    </source>
</reference>
<name>A0A0S7BT51_9CHLR</name>
<dbReference type="SMART" id="SM00547">
    <property type="entry name" value="ZnF_RBZ"/>
    <property type="match status" value="3"/>
</dbReference>
<evidence type="ECO:0000259" key="5">
    <source>
        <dbReference type="PROSITE" id="PS50199"/>
    </source>
</evidence>
<keyword evidence="4" id="KW-0472">Membrane</keyword>
<sequence>MAQKSIGYVQMVWTCPNCGTKNPGARRSCKNCGASMPNDVKFEVPIKEELIQDLKAIEEAKAGPDIYCAYCGNRNPGNAKTCSNCGAALSEGKAREAGDKFAAQEAPVTDTIRCEVCGTENPMNLLACTSCGSPLKTSYVPPSNNVPTATGQSGRKGFLGSGGCLIAGIILLILGFAAIYFAFLKTDQTTAVVTNTEWKTQIEILGLVNKTAEDWYDEIPSNSTIENCSKEIREKSESYVPGSVEECGQPYLVDRGNGYSEKVQDCFYIIYDDKCTYTYLDWGVISVKTATGQDSNPRMPLLSLGSNQKKGAEQVSYTVSFQDDTGKNYVYNPATIDEYQTFNLDDVYAIEVNGIGNIVSLEKK</sequence>
<accession>A0A0S7BT51</accession>
<evidence type="ECO:0000256" key="1">
    <source>
        <dbReference type="ARBA" id="ARBA00022723"/>
    </source>
</evidence>